<reference evidence="3" key="2">
    <citation type="submission" date="2025-09" db="UniProtKB">
        <authorList>
            <consortium name="Ensembl"/>
        </authorList>
    </citation>
    <scope>IDENTIFICATION</scope>
</reference>
<evidence type="ECO:0000313" key="4">
    <source>
        <dbReference type="Proteomes" id="UP000694423"/>
    </source>
</evidence>
<feature type="signal peptide" evidence="1">
    <location>
        <begin position="1"/>
        <end position="19"/>
    </location>
</feature>
<dbReference type="Ensembl" id="ENSDNVT00000032394.1">
    <property type="protein sequence ID" value="ENSDNVP00000026806.1"/>
    <property type="gene ID" value="ENSDNVG00000018635.1"/>
</dbReference>
<dbReference type="Pfam" id="PF00711">
    <property type="entry name" value="Defensin_beta"/>
    <property type="match status" value="1"/>
</dbReference>
<dbReference type="AlphaFoldDB" id="A0A8C4KLY5"/>
<dbReference type="InterPro" id="IPR001855">
    <property type="entry name" value="Defensin_beta-like"/>
</dbReference>
<evidence type="ECO:0000259" key="2">
    <source>
        <dbReference type="Pfam" id="PF00711"/>
    </source>
</evidence>
<keyword evidence="4" id="KW-1185">Reference proteome</keyword>
<keyword evidence="1" id="KW-0732">Signal</keyword>
<organism evidence="3 4">
    <name type="scientific">Dromaius novaehollandiae</name>
    <name type="common">Emu</name>
    <dbReference type="NCBI Taxonomy" id="8790"/>
    <lineage>
        <taxon>Eukaryota</taxon>
        <taxon>Metazoa</taxon>
        <taxon>Chordata</taxon>
        <taxon>Craniata</taxon>
        <taxon>Vertebrata</taxon>
        <taxon>Euteleostomi</taxon>
        <taxon>Archelosauria</taxon>
        <taxon>Archosauria</taxon>
        <taxon>Dinosauria</taxon>
        <taxon>Saurischia</taxon>
        <taxon>Theropoda</taxon>
        <taxon>Coelurosauria</taxon>
        <taxon>Aves</taxon>
        <taxon>Palaeognathae</taxon>
        <taxon>Casuariiformes</taxon>
        <taxon>Dromaiidae</taxon>
        <taxon>Dromaius</taxon>
    </lineage>
</organism>
<dbReference type="SUPFAM" id="SSF57392">
    <property type="entry name" value="Defensin-like"/>
    <property type="match status" value="1"/>
</dbReference>
<accession>A0A8C4KLY5</accession>
<reference evidence="3" key="1">
    <citation type="submission" date="2025-08" db="UniProtKB">
        <authorList>
            <consortium name="Ensembl"/>
        </authorList>
    </citation>
    <scope>IDENTIFICATION</scope>
</reference>
<dbReference type="GO" id="GO:0006952">
    <property type="term" value="P:defense response"/>
    <property type="evidence" value="ECO:0007669"/>
    <property type="project" value="InterPro"/>
</dbReference>
<feature type="domain" description="Beta-defensin-like" evidence="2">
    <location>
        <begin position="22"/>
        <end position="54"/>
    </location>
</feature>
<sequence length="81" mass="9141">MDFLWCVLAIIFLNPPGKGGKSCMLAGGVCQSGPCFLDEYVIQHCFGPFIPCCRSYISAARKYHFHYCFPIRNKLLVNHVP</sequence>
<evidence type="ECO:0000313" key="3">
    <source>
        <dbReference type="Ensembl" id="ENSDNVP00000026806.1"/>
    </source>
</evidence>
<name>A0A8C4KLY5_DRONO</name>
<dbReference type="Proteomes" id="UP000694423">
    <property type="component" value="Unplaced"/>
</dbReference>
<dbReference type="GO" id="GO:0005576">
    <property type="term" value="C:extracellular region"/>
    <property type="evidence" value="ECO:0007669"/>
    <property type="project" value="InterPro"/>
</dbReference>
<evidence type="ECO:0000256" key="1">
    <source>
        <dbReference type="SAM" id="SignalP"/>
    </source>
</evidence>
<feature type="chain" id="PRO_5034564978" description="Beta-defensin-like domain-containing protein" evidence="1">
    <location>
        <begin position="20"/>
        <end position="81"/>
    </location>
</feature>
<proteinExistence type="predicted"/>
<protein>
    <recommendedName>
        <fullName evidence="2">Beta-defensin-like domain-containing protein</fullName>
    </recommendedName>
</protein>